<evidence type="ECO:0000313" key="2">
    <source>
        <dbReference type="Proteomes" id="UP001195769"/>
    </source>
</evidence>
<dbReference type="RefSeq" id="XP_041228187.1">
    <property type="nucleotide sequence ID" value="XM_041373923.1"/>
</dbReference>
<keyword evidence="2" id="KW-1185">Reference proteome</keyword>
<feature type="non-terminal residue" evidence="1">
    <location>
        <position position="82"/>
    </location>
</feature>
<organism evidence="1 2">
    <name type="scientific">Suillus fuscotomentosus</name>
    <dbReference type="NCBI Taxonomy" id="1912939"/>
    <lineage>
        <taxon>Eukaryota</taxon>
        <taxon>Fungi</taxon>
        <taxon>Dikarya</taxon>
        <taxon>Basidiomycota</taxon>
        <taxon>Agaricomycotina</taxon>
        <taxon>Agaricomycetes</taxon>
        <taxon>Agaricomycetidae</taxon>
        <taxon>Boletales</taxon>
        <taxon>Suillineae</taxon>
        <taxon>Suillaceae</taxon>
        <taxon>Suillus</taxon>
    </lineage>
</organism>
<accession>A0AAD4EAY3</accession>
<comment type="caution">
    <text evidence="1">The sequence shown here is derived from an EMBL/GenBank/DDBJ whole genome shotgun (WGS) entry which is preliminary data.</text>
</comment>
<reference evidence="1" key="1">
    <citation type="journal article" date="2020" name="New Phytol.">
        <title>Comparative genomics reveals dynamic genome evolution in host specialist ectomycorrhizal fungi.</title>
        <authorList>
            <person name="Lofgren L.A."/>
            <person name="Nguyen N.H."/>
            <person name="Vilgalys R."/>
            <person name="Ruytinx J."/>
            <person name="Liao H.L."/>
            <person name="Branco S."/>
            <person name="Kuo A."/>
            <person name="LaButti K."/>
            <person name="Lipzen A."/>
            <person name="Andreopoulos W."/>
            <person name="Pangilinan J."/>
            <person name="Riley R."/>
            <person name="Hundley H."/>
            <person name="Na H."/>
            <person name="Barry K."/>
            <person name="Grigoriev I.V."/>
            <person name="Stajich J.E."/>
            <person name="Kennedy P.G."/>
        </authorList>
    </citation>
    <scope>NUCLEOTIDE SEQUENCE</scope>
    <source>
        <strain evidence="1">FC203</strain>
    </source>
</reference>
<name>A0AAD4EAY3_9AGAM</name>
<dbReference type="GeneID" id="64668221"/>
<protein>
    <submittedName>
        <fullName evidence="1">Uncharacterized protein</fullName>
    </submittedName>
</protein>
<feature type="non-terminal residue" evidence="1">
    <location>
        <position position="1"/>
    </location>
</feature>
<dbReference type="EMBL" id="JABBWK010000016">
    <property type="protein sequence ID" value="KAG1902612.1"/>
    <property type="molecule type" value="Genomic_DNA"/>
</dbReference>
<gene>
    <name evidence="1" type="ORF">F5891DRAFT_929202</name>
</gene>
<evidence type="ECO:0000313" key="1">
    <source>
        <dbReference type="EMBL" id="KAG1902612.1"/>
    </source>
</evidence>
<sequence>GKKVDIMVTDRASTIVPIMQYHSTAVMNYITAHTFVSLYPKWMNDRKTLVNPATYMDDRTNIAMVLALTKYMQRGFDVKAEP</sequence>
<proteinExistence type="predicted"/>
<dbReference type="AlphaFoldDB" id="A0AAD4EAY3"/>
<dbReference type="Proteomes" id="UP001195769">
    <property type="component" value="Unassembled WGS sequence"/>
</dbReference>